<evidence type="ECO:0000256" key="10">
    <source>
        <dbReference type="ARBA" id="ARBA00072431"/>
    </source>
</evidence>
<dbReference type="GeneID" id="18764696"/>
<evidence type="ECO:0000256" key="4">
    <source>
        <dbReference type="ARBA" id="ARBA00022786"/>
    </source>
</evidence>
<evidence type="ECO:0000256" key="11">
    <source>
        <dbReference type="ARBA" id="ARBA00077197"/>
    </source>
</evidence>
<dbReference type="FunFam" id="3.10.110.10:FF:000037">
    <property type="entry name" value="ubiquitin-conjugating enzyme E2 27"/>
    <property type="match status" value="1"/>
</dbReference>
<reference evidence="15 16" key="1">
    <citation type="journal article" date="2012" name="BMC Genomics">
        <title>Sequencing the genome of Marssonina brunnea reveals fungus-poplar co-evolution.</title>
        <authorList>
            <person name="Zhu S."/>
            <person name="Cao Y.-Z."/>
            <person name="Jiang C."/>
            <person name="Tan B.-Y."/>
            <person name="Wang Z."/>
            <person name="Feng S."/>
            <person name="Zhang L."/>
            <person name="Su X.-H."/>
            <person name="Brejova B."/>
            <person name="Vinar T."/>
            <person name="Xu M."/>
            <person name="Wang M.-X."/>
            <person name="Zhang S.-G."/>
            <person name="Huang M.-R."/>
            <person name="Wu R."/>
            <person name="Zhou Y."/>
        </authorList>
    </citation>
    <scope>NUCLEOTIDE SEQUENCE [LARGE SCALE GENOMIC DNA]</scope>
    <source>
        <strain evidence="15 16">MB_m1</strain>
    </source>
</reference>
<evidence type="ECO:0000256" key="6">
    <source>
        <dbReference type="ARBA" id="ARBA00039884"/>
    </source>
</evidence>
<evidence type="ECO:0000256" key="12">
    <source>
        <dbReference type="PROSITE-ProRule" id="PRU10133"/>
    </source>
</evidence>
<dbReference type="OrthoDB" id="9993688at2759"/>
<dbReference type="STRING" id="1072389.K1XKK2"/>
<dbReference type="PROSITE" id="PS00183">
    <property type="entry name" value="UBC_1"/>
    <property type="match status" value="1"/>
</dbReference>
<dbReference type="eggNOG" id="KOG0418">
    <property type="taxonomic scope" value="Eukaryota"/>
</dbReference>
<dbReference type="InterPro" id="IPR050113">
    <property type="entry name" value="Ub_conjugating_enzyme"/>
</dbReference>
<dbReference type="GO" id="GO:0036503">
    <property type="term" value="P:ERAD pathway"/>
    <property type="evidence" value="ECO:0007669"/>
    <property type="project" value="EnsemblFungi"/>
</dbReference>
<name>K1XKK2_MARBU</name>
<dbReference type="InterPro" id="IPR009060">
    <property type="entry name" value="UBA-like_sf"/>
</dbReference>
<organism evidence="15 16">
    <name type="scientific">Marssonina brunnea f. sp. multigermtubi (strain MB_m1)</name>
    <name type="common">Marssonina leaf spot fungus</name>
    <dbReference type="NCBI Taxonomy" id="1072389"/>
    <lineage>
        <taxon>Eukaryota</taxon>
        <taxon>Fungi</taxon>
        <taxon>Dikarya</taxon>
        <taxon>Ascomycota</taxon>
        <taxon>Pezizomycotina</taxon>
        <taxon>Leotiomycetes</taxon>
        <taxon>Helotiales</taxon>
        <taxon>Drepanopezizaceae</taxon>
        <taxon>Drepanopeziza</taxon>
    </lineage>
</organism>
<evidence type="ECO:0000256" key="13">
    <source>
        <dbReference type="RuleBase" id="RU362109"/>
    </source>
</evidence>
<dbReference type="SMART" id="SM00212">
    <property type="entry name" value="UBCc"/>
    <property type="match status" value="1"/>
</dbReference>
<evidence type="ECO:0000256" key="8">
    <source>
        <dbReference type="ARBA" id="ARBA00042179"/>
    </source>
</evidence>
<dbReference type="PROSITE" id="PS50127">
    <property type="entry name" value="UBC_2"/>
    <property type="match status" value="1"/>
</dbReference>
<sequence>MASNRLRRVAKEMADIQNDAESKILCEAADGQDLTHLHASFPGPPDTPYEGGTYVVNIVIPNEYPFKPPIMKFITKLWHPNVSSQTGAICLDTLGTAWSPVLTIKSALLSLQSLLSTPEPKDPQDAEVARMLMNNPEQFQQVAREWAVKHASAPTSTSWDATRASQTLAKPKSQKFLSQEEEERQLALRYQGYNRDLIDRFVAMGFELDSVVAAFLFVSIDRNDGQDYELEEAYMGDITARLLGEP</sequence>
<accession>K1XKK2</accession>
<dbReference type="GO" id="GO:0061631">
    <property type="term" value="F:ubiquitin conjugating enzyme activity"/>
    <property type="evidence" value="ECO:0007669"/>
    <property type="project" value="UniProtKB-EC"/>
</dbReference>
<dbReference type="FunCoup" id="K1XKK2">
    <property type="interactions" value="1114"/>
</dbReference>
<dbReference type="InterPro" id="IPR016135">
    <property type="entry name" value="UBQ-conjugating_enzyme/RWD"/>
</dbReference>
<dbReference type="HOGENOM" id="CLU_030988_13_1_1"/>
<evidence type="ECO:0000259" key="14">
    <source>
        <dbReference type="PROSITE" id="PS50127"/>
    </source>
</evidence>
<keyword evidence="5 13" id="KW-0067">ATP-binding</keyword>
<keyword evidence="4 13" id="KW-0833">Ubl conjugation pathway</keyword>
<dbReference type="InterPro" id="IPR015368">
    <property type="entry name" value="UBA_C_fun"/>
</dbReference>
<dbReference type="RefSeq" id="XP_007296650.1">
    <property type="nucleotide sequence ID" value="XM_007296588.1"/>
</dbReference>
<evidence type="ECO:0000256" key="9">
    <source>
        <dbReference type="ARBA" id="ARBA00042190"/>
    </source>
</evidence>
<dbReference type="SUPFAM" id="SSF46934">
    <property type="entry name" value="UBA-like"/>
    <property type="match status" value="1"/>
</dbReference>
<dbReference type="GO" id="GO:0005524">
    <property type="term" value="F:ATP binding"/>
    <property type="evidence" value="ECO:0007669"/>
    <property type="project" value="UniProtKB-UniRule"/>
</dbReference>
<dbReference type="EC" id="2.3.2.23" evidence="1"/>
<evidence type="ECO:0000256" key="2">
    <source>
        <dbReference type="ARBA" id="ARBA00022679"/>
    </source>
</evidence>
<dbReference type="Pfam" id="PF00179">
    <property type="entry name" value="UQ_con"/>
    <property type="match status" value="1"/>
</dbReference>
<dbReference type="EMBL" id="JH921452">
    <property type="protein sequence ID" value="EKD12999.1"/>
    <property type="molecule type" value="Genomic_DNA"/>
</dbReference>
<dbReference type="Pfam" id="PF09288">
    <property type="entry name" value="UBA_3"/>
    <property type="match status" value="1"/>
</dbReference>
<evidence type="ECO:0000256" key="1">
    <source>
        <dbReference type="ARBA" id="ARBA00012486"/>
    </source>
</evidence>
<feature type="domain" description="UBC core" evidence="14">
    <location>
        <begin position="4"/>
        <end position="152"/>
    </location>
</feature>
<dbReference type="OMA" id="THLRGQF"/>
<keyword evidence="3 13" id="KW-0547">Nucleotide-binding</keyword>
<dbReference type="InterPro" id="IPR000608">
    <property type="entry name" value="UBC"/>
</dbReference>
<dbReference type="SUPFAM" id="SSF54495">
    <property type="entry name" value="UBC-like"/>
    <property type="match status" value="1"/>
</dbReference>
<keyword evidence="2" id="KW-0808">Transferase</keyword>
<dbReference type="GO" id="GO:0016050">
    <property type="term" value="P:vesicle organization"/>
    <property type="evidence" value="ECO:0007669"/>
    <property type="project" value="EnsemblFungi"/>
</dbReference>
<evidence type="ECO:0000256" key="7">
    <source>
        <dbReference type="ARBA" id="ARBA00041569"/>
    </source>
</evidence>
<dbReference type="Gene3D" id="3.10.110.10">
    <property type="entry name" value="Ubiquitin Conjugating Enzyme"/>
    <property type="match status" value="1"/>
</dbReference>
<gene>
    <name evidence="15" type="ORF">MBM_08761</name>
</gene>
<dbReference type="Proteomes" id="UP000006753">
    <property type="component" value="Unassembled WGS sequence"/>
</dbReference>
<protein>
    <recommendedName>
        <fullName evidence="10">Ubiquitin-conjugating enzyme E2 1</fullName>
        <ecNumber evidence="1">2.3.2.23</ecNumber>
    </recommendedName>
    <alternativeName>
        <fullName evidence="11">E2 ubiquitin-conjugating enzyme 1</fullName>
    </alternativeName>
    <alternativeName>
        <fullName evidence="8">E2 ubiquitin-conjugating enzyme 2</fullName>
    </alternativeName>
    <alternativeName>
        <fullName evidence="9">Ubiquitin carrier protein UBC2</fullName>
    </alternativeName>
    <alternativeName>
        <fullName evidence="6">Ubiquitin-conjugating enzyme E2 2</fullName>
    </alternativeName>
    <alternativeName>
        <fullName evidence="7">Ubiquitin-protein ligase UBC2</fullName>
    </alternativeName>
</protein>
<comment type="similarity">
    <text evidence="13">Belongs to the ubiquitin-conjugating enzyme family.</text>
</comment>
<dbReference type="GO" id="GO:0070628">
    <property type="term" value="F:proteasome binding"/>
    <property type="evidence" value="ECO:0007669"/>
    <property type="project" value="EnsemblFungi"/>
</dbReference>
<dbReference type="GO" id="GO:0006511">
    <property type="term" value="P:ubiquitin-dependent protein catabolic process"/>
    <property type="evidence" value="ECO:0007669"/>
    <property type="project" value="EnsemblFungi"/>
</dbReference>
<evidence type="ECO:0000313" key="16">
    <source>
        <dbReference type="Proteomes" id="UP000006753"/>
    </source>
</evidence>
<feature type="active site" description="Glycyl thioester intermediate" evidence="12">
    <location>
        <position position="90"/>
    </location>
</feature>
<evidence type="ECO:0000256" key="3">
    <source>
        <dbReference type="ARBA" id="ARBA00022741"/>
    </source>
</evidence>
<dbReference type="InterPro" id="IPR023313">
    <property type="entry name" value="UBQ-conjugating_AS"/>
</dbReference>
<evidence type="ECO:0000256" key="5">
    <source>
        <dbReference type="ARBA" id="ARBA00022840"/>
    </source>
</evidence>
<dbReference type="KEGG" id="mbe:MBM_08761"/>
<dbReference type="InParanoid" id="K1XKK2"/>
<dbReference type="AlphaFoldDB" id="K1XKK2"/>
<evidence type="ECO:0000313" key="15">
    <source>
        <dbReference type="EMBL" id="EKD12999.1"/>
    </source>
</evidence>
<dbReference type="PANTHER" id="PTHR24067">
    <property type="entry name" value="UBIQUITIN-CONJUGATING ENZYME E2"/>
    <property type="match status" value="1"/>
</dbReference>
<keyword evidence="16" id="KW-1185">Reference proteome</keyword>
<proteinExistence type="inferred from homology"/>